<comment type="similarity">
    <text evidence="1">Belongs to the patatin family.</text>
</comment>
<dbReference type="PANTHER" id="PTHR32176">
    <property type="entry name" value="XYLOSE ISOMERASE"/>
    <property type="match status" value="1"/>
</dbReference>
<feature type="active site" description="Nucleophile" evidence="3">
    <location>
        <position position="46"/>
    </location>
</feature>
<evidence type="ECO:0000313" key="6">
    <source>
        <dbReference type="Proteomes" id="UP000662314"/>
    </source>
</evidence>
<reference evidence="5 6" key="1">
    <citation type="journal article" date="2021" name="Int. J. Syst. Evol. Microbiol.">
        <title>Amazonocrinis nigriterrae gen. nov., sp. nov., Atlanticothrix silvestris gen. nov., sp. nov. and Dendronalium phyllosphericum gen. nov., sp. nov., nostocacean cyanobacteria from Brazilian environments.</title>
        <authorList>
            <person name="Alvarenga D.O."/>
            <person name="Andreote A.P.D."/>
            <person name="Branco L.H.Z."/>
            <person name="Delbaje E."/>
            <person name="Cruz R.B."/>
            <person name="Varani A.M."/>
            <person name="Fiore M.F."/>
        </authorList>
    </citation>
    <scope>NUCLEOTIDE SEQUENCE [LARGE SCALE GENOMIC DNA]</scope>
    <source>
        <strain evidence="5 6">CENA369</strain>
    </source>
</reference>
<feature type="short sequence motif" description="DGA/G" evidence="3">
    <location>
        <begin position="219"/>
        <end position="221"/>
    </location>
</feature>
<dbReference type="AlphaFoldDB" id="A0A8J7I2E9"/>
<dbReference type="Gene3D" id="3.40.1090.10">
    <property type="entry name" value="Cytosolic phospholipase A2 catalytic domain"/>
    <property type="match status" value="1"/>
</dbReference>
<dbReference type="GO" id="GO:0004620">
    <property type="term" value="F:phospholipase activity"/>
    <property type="evidence" value="ECO:0007669"/>
    <property type="project" value="TreeGrafter"/>
</dbReference>
<dbReference type="RefSeq" id="WP_214431219.1">
    <property type="nucleotide sequence ID" value="NZ_CAWPUQ010000024.1"/>
</dbReference>
<dbReference type="InterPro" id="IPR016035">
    <property type="entry name" value="Acyl_Trfase/lysoPLipase"/>
</dbReference>
<keyword evidence="3" id="KW-0442">Lipid degradation</keyword>
<dbReference type="SUPFAM" id="SSF52151">
    <property type="entry name" value="FabD/lysophospholipase-like"/>
    <property type="match status" value="1"/>
</dbReference>
<evidence type="ECO:0000256" key="1">
    <source>
        <dbReference type="ARBA" id="ARBA00010240"/>
    </source>
</evidence>
<dbReference type="InterPro" id="IPR002641">
    <property type="entry name" value="PNPLA_dom"/>
</dbReference>
<accession>A0A8J7I2E9</accession>
<protein>
    <submittedName>
        <fullName evidence="5">Patatin-like phospholipase family protein</fullName>
    </submittedName>
</protein>
<feature type="domain" description="PNPLA" evidence="4">
    <location>
        <begin position="8"/>
        <end position="232"/>
    </location>
</feature>
<evidence type="ECO:0000313" key="5">
    <source>
        <dbReference type="EMBL" id="MBH8572393.1"/>
    </source>
</evidence>
<keyword evidence="3" id="KW-0378">Hydrolase</keyword>
<feature type="active site" description="Proton acceptor" evidence="3">
    <location>
        <position position="219"/>
    </location>
</feature>
<dbReference type="GO" id="GO:0047372">
    <property type="term" value="F:monoacylglycerol lipase activity"/>
    <property type="evidence" value="ECO:0007669"/>
    <property type="project" value="TreeGrafter"/>
</dbReference>
<dbReference type="Proteomes" id="UP000662314">
    <property type="component" value="Unassembled WGS sequence"/>
</dbReference>
<dbReference type="PANTHER" id="PTHR32176:SF92">
    <property type="entry name" value="XYLOSE ISOMERASE"/>
    <property type="match status" value="1"/>
</dbReference>
<keyword evidence="6" id="KW-1185">Reference proteome</keyword>
<sequence length="389" mass="43750">MSFKLAVLAIDGGGIKGIVPAIILAKIEEITGRKIHELFDLIAGTSTGGILALGLTKPNQGGTEAEFSAENLVKLYTEKGGEIFEERKEISYFPFNSLPIQLLESLFKSLHFHIKFLELFESKYKRSGKDKVLKDRLGETLLNKALTEVLIISYEGEKRVPFLFTSNCAKENLNSDYFLEICSGCEMYDAAMATSAAPTFFKSHPLQLRNSKKKYTLIDGGVIANNPTPTAIVEAMKSYDIERKSDISLPKISLPEILVVSLGTGRMTDPLSAKETDKWGLIKWVKPLINIVLSGQSEVIDYQMDHLLLPEQYYRFQLDYINRKGNSLLSNDDDVDDAMDNTKPENIKNIETATKKFLKIEKVQRDLEKLKDVLIASLETRELRNKKKV</sequence>
<feature type="short sequence motif" description="GXSXG" evidence="3">
    <location>
        <begin position="44"/>
        <end position="48"/>
    </location>
</feature>
<gene>
    <name evidence="5" type="ORF">I8752_04960</name>
</gene>
<dbReference type="PROSITE" id="PS51635">
    <property type="entry name" value="PNPLA"/>
    <property type="match status" value="1"/>
</dbReference>
<dbReference type="Pfam" id="PF01734">
    <property type="entry name" value="Patatin"/>
    <property type="match status" value="1"/>
</dbReference>
<evidence type="ECO:0000256" key="2">
    <source>
        <dbReference type="ARBA" id="ARBA00023098"/>
    </source>
</evidence>
<dbReference type="GO" id="GO:0016042">
    <property type="term" value="P:lipid catabolic process"/>
    <property type="evidence" value="ECO:0007669"/>
    <property type="project" value="UniProtKB-UniRule"/>
</dbReference>
<dbReference type="EMBL" id="JAECZA010000012">
    <property type="protein sequence ID" value="MBH8572393.1"/>
    <property type="molecule type" value="Genomic_DNA"/>
</dbReference>
<evidence type="ECO:0000259" key="4">
    <source>
        <dbReference type="PROSITE" id="PS51635"/>
    </source>
</evidence>
<keyword evidence="2 3" id="KW-0443">Lipid metabolism</keyword>
<feature type="short sequence motif" description="GXGXXG" evidence="3">
    <location>
        <begin position="12"/>
        <end position="17"/>
    </location>
</feature>
<organism evidence="5 6">
    <name type="scientific">Dendronalium phyllosphericum CENA369</name>
    <dbReference type="NCBI Taxonomy" id="1725256"/>
    <lineage>
        <taxon>Bacteria</taxon>
        <taxon>Bacillati</taxon>
        <taxon>Cyanobacteriota</taxon>
        <taxon>Cyanophyceae</taxon>
        <taxon>Nostocales</taxon>
        <taxon>Nostocaceae</taxon>
        <taxon>Dendronalium</taxon>
        <taxon>Dendronalium phyllosphericum</taxon>
    </lineage>
</organism>
<proteinExistence type="inferred from homology"/>
<evidence type="ECO:0000256" key="3">
    <source>
        <dbReference type="PROSITE-ProRule" id="PRU01161"/>
    </source>
</evidence>
<name>A0A8J7I2E9_9NOST</name>
<comment type="caution">
    <text evidence="5">The sequence shown here is derived from an EMBL/GenBank/DDBJ whole genome shotgun (WGS) entry which is preliminary data.</text>
</comment>
<dbReference type="CDD" id="cd07199">
    <property type="entry name" value="Pat17_PNPLA8_PNPLA9_like"/>
    <property type="match status" value="1"/>
</dbReference>